<feature type="compositionally biased region" description="Low complexity" evidence="1">
    <location>
        <begin position="150"/>
        <end position="162"/>
    </location>
</feature>
<feature type="compositionally biased region" description="Basic and acidic residues" evidence="1">
    <location>
        <begin position="98"/>
        <end position="109"/>
    </location>
</feature>
<feature type="region of interest" description="Disordered" evidence="1">
    <location>
        <begin position="1"/>
        <end position="169"/>
    </location>
</feature>
<reference evidence="2" key="1">
    <citation type="submission" date="2020-02" db="EMBL/GenBank/DDBJ databases">
        <authorList>
            <person name="Meier V. D."/>
        </authorList>
    </citation>
    <scope>NUCLEOTIDE SEQUENCE</scope>
    <source>
        <strain evidence="2">AVDCRST_MAG64</strain>
    </source>
</reference>
<gene>
    <name evidence="2" type="ORF">AVDCRST_MAG64-3811</name>
</gene>
<evidence type="ECO:0000256" key="1">
    <source>
        <dbReference type="SAM" id="MobiDB-lite"/>
    </source>
</evidence>
<feature type="non-terminal residue" evidence="2">
    <location>
        <position position="169"/>
    </location>
</feature>
<name>A0A6J4Q6C8_9BACT</name>
<protein>
    <submittedName>
        <fullName evidence="2">Uncharacterized protein</fullName>
    </submittedName>
</protein>
<dbReference type="AlphaFoldDB" id="A0A6J4Q6C8"/>
<dbReference type="EMBL" id="CADCUQ010000877">
    <property type="protein sequence ID" value="CAA9435794.1"/>
    <property type="molecule type" value="Genomic_DNA"/>
</dbReference>
<sequence>DSTQHDGVGGGTGGRAGREFGHHGRRAAQLAPAGRDLGGRDVPHGHRQDRRQQQRDRQRRPAPRDPGGAWPGCPRAPRPHPRARRRGVRLVRRVGRVGQDRPGHDEPLRRRLQPQGPQGGRGARPEGLPGSPRRHRRDQRPAHPEPTHPRPAAAHQPAGPAHQFRRHGL</sequence>
<organism evidence="2">
    <name type="scientific">uncultured Phycisphaerae bacterium</name>
    <dbReference type="NCBI Taxonomy" id="904963"/>
    <lineage>
        <taxon>Bacteria</taxon>
        <taxon>Pseudomonadati</taxon>
        <taxon>Planctomycetota</taxon>
        <taxon>Phycisphaerae</taxon>
        <taxon>environmental samples</taxon>
    </lineage>
</organism>
<proteinExistence type="predicted"/>
<feature type="compositionally biased region" description="Basic residues" evidence="1">
    <location>
        <begin position="77"/>
        <end position="95"/>
    </location>
</feature>
<evidence type="ECO:0000313" key="2">
    <source>
        <dbReference type="EMBL" id="CAA9435794.1"/>
    </source>
</evidence>
<feature type="compositionally biased region" description="Basic and acidic residues" evidence="1">
    <location>
        <begin position="139"/>
        <end position="148"/>
    </location>
</feature>
<feature type="compositionally biased region" description="Basic and acidic residues" evidence="1">
    <location>
        <begin position="37"/>
        <end position="56"/>
    </location>
</feature>
<feature type="non-terminal residue" evidence="2">
    <location>
        <position position="1"/>
    </location>
</feature>
<accession>A0A6J4Q6C8</accession>